<dbReference type="PANTHER" id="PTHR45707">
    <property type="entry name" value="C2 CALCIUM/LIPID-BINDING PLANT PHOSPHORIBOSYLTRANSFERASE FAMILY PROTEIN"/>
    <property type="match status" value="1"/>
</dbReference>
<feature type="domain" description="Protein kinase" evidence="9">
    <location>
        <begin position="1"/>
        <end position="129"/>
    </location>
</feature>
<comment type="catalytic activity">
    <reaction evidence="7">
        <text>L-threonyl-[protein] + ATP = O-phospho-L-threonyl-[protein] + ADP + H(+)</text>
        <dbReference type="Rhea" id="RHEA:46608"/>
        <dbReference type="Rhea" id="RHEA-COMP:11060"/>
        <dbReference type="Rhea" id="RHEA-COMP:11605"/>
        <dbReference type="ChEBI" id="CHEBI:15378"/>
        <dbReference type="ChEBI" id="CHEBI:30013"/>
        <dbReference type="ChEBI" id="CHEBI:30616"/>
        <dbReference type="ChEBI" id="CHEBI:61977"/>
        <dbReference type="ChEBI" id="CHEBI:456216"/>
        <dbReference type="EC" id="2.7.11.1"/>
    </reaction>
</comment>
<dbReference type="InterPro" id="IPR011009">
    <property type="entry name" value="Kinase-like_dom_sf"/>
</dbReference>
<reference evidence="10" key="1">
    <citation type="journal article" date="2018" name="DNA Res.">
        <title>Multiple hybrid de novo genome assembly of finger millet, an orphan allotetraploid crop.</title>
        <authorList>
            <person name="Hatakeyama M."/>
            <person name="Aluri S."/>
            <person name="Balachadran M.T."/>
            <person name="Sivarajan S.R."/>
            <person name="Patrignani A."/>
            <person name="Gruter S."/>
            <person name="Poveda L."/>
            <person name="Shimizu-Inatsugi R."/>
            <person name="Baeten J."/>
            <person name="Francoijs K.J."/>
            <person name="Nataraja K.N."/>
            <person name="Reddy Y.A.N."/>
            <person name="Phadnis S."/>
            <person name="Ravikumar R.L."/>
            <person name="Schlapbach R."/>
            <person name="Sreeman S.M."/>
            <person name="Shimizu K.K."/>
        </authorList>
    </citation>
    <scope>NUCLEOTIDE SEQUENCE</scope>
</reference>
<dbReference type="InterPro" id="IPR008271">
    <property type="entry name" value="Ser/Thr_kinase_AS"/>
</dbReference>
<dbReference type="Gene3D" id="1.10.510.10">
    <property type="entry name" value="Transferase(Phosphotransferase) domain 1"/>
    <property type="match status" value="1"/>
</dbReference>
<dbReference type="PROSITE" id="PS00108">
    <property type="entry name" value="PROTEIN_KINASE_ST"/>
    <property type="match status" value="1"/>
</dbReference>
<dbReference type="EMBL" id="BQKI01000013">
    <property type="protein sequence ID" value="GJN07308.1"/>
    <property type="molecule type" value="Genomic_DNA"/>
</dbReference>
<keyword evidence="3" id="KW-0808">Transferase</keyword>
<dbReference type="GO" id="GO:0004674">
    <property type="term" value="F:protein serine/threonine kinase activity"/>
    <property type="evidence" value="ECO:0007669"/>
    <property type="project" value="UniProtKB-KW"/>
</dbReference>
<dbReference type="EC" id="2.7.11.1" evidence="1"/>
<dbReference type="SUPFAM" id="SSF56112">
    <property type="entry name" value="Protein kinase-like (PK-like)"/>
    <property type="match status" value="1"/>
</dbReference>
<evidence type="ECO:0000259" key="9">
    <source>
        <dbReference type="PROSITE" id="PS50011"/>
    </source>
</evidence>
<dbReference type="AlphaFoldDB" id="A0AAV5DA46"/>
<name>A0AAV5DA46_ELECO</name>
<proteinExistence type="predicted"/>
<evidence type="ECO:0000256" key="2">
    <source>
        <dbReference type="ARBA" id="ARBA00022527"/>
    </source>
</evidence>
<keyword evidence="11" id="KW-1185">Reference proteome</keyword>
<protein>
    <recommendedName>
        <fullName evidence="1">non-specific serine/threonine protein kinase</fullName>
        <ecNumber evidence="1">2.7.11.1</ecNumber>
    </recommendedName>
</protein>
<evidence type="ECO:0000256" key="5">
    <source>
        <dbReference type="ARBA" id="ARBA00022777"/>
    </source>
</evidence>
<evidence type="ECO:0000256" key="8">
    <source>
        <dbReference type="ARBA" id="ARBA00048679"/>
    </source>
</evidence>
<evidence type="ECO:0000256" key="3">
    <source>
        <dbReference type="ARBA" id="ARBA00022679"/>
    </source>
</evidence>
<organism evidence="10 11">
    <name type="scientific">Eleusine coracana subsp. coracana</name>
    <dbReference type="NCBI Taxonomy" id="191504"/>
    <lineage>
        <taxon>Eukaryota</taxon>
        <taxon>Viridiplantae</taxon>
        <taxon>Streptophyta</taxon>
        <taxon>Embryophyta</taxon>
        <taxon>Tracheophyta</taxon>
        <taxon>Spermatophyta</taxon>
        <taxon>Magnoliopsida</taxon>
        <taxon>Liliopsida</taxon>
        <taxon>Poales</taxon>
        <taxon>Poaceae</taxon>
        <taxon>PACMAD clade</taxon>
        <taxon>Chloridoideae</taxon>
        <taxon>Cynodonteae</taxon>
        <taxon>Eleusininae</taxon>
        <taxon>Eleusine</taxon>
    </lineage>
</organism>
<evidence type="ECO:0000313" key="10">
    <source>
        <dbReference type="EMBL" id="GJN07308.1"/>
    </source>
</evidence>
<reference evidence="10" key="2">
    <citation type="submission" date="2021-12" db="EMBL/GenBank/DDBJ databases">
        <title>Resequencing data analysis of finger millet.</title>
        <authorList>
            <person name="Hatakeyama M."/>
            <person name="Aluri S."/>
            <person name="Balachadran M.T."/>
            <person name="Sivarajan S.R."/>
            <person name="Poveda L."/>
            <person name="Shimizu-Inatsugi R."/>
            <person name="Schlapbach R."/>
            <person name="Sreeman S.M."/>
            <person name="Shimizu K.K."/>
        </authorList>
    </citation>
    <scope>NUCLEOTIDE SEQUENCE</scope>
</reference>
<dbReference type="PANTHER" id="PTHR45707:SF70">
    <property type="entry name" value="PROTEIN KINASE DOMAIN-CONTAINING PROTEIN"/>
    <property type="match status" value="1"/>
</dbReference>
<dbReference type="PROSITE" id="PS50011">
    <property type="entry name" value="PROTEIN_KINASE_DOM"/>
    <property type="match status" value="1"/>
</dbReference>
<dbReference type="Proteomes" id="UP001054889">
    <property type="component" value="Unassembled WGS sequence"/>
</dbReference>
<keyword evidence="5" id="KW-0418">Kinase</keyword>
<comment type="catalytic activity">
    <reaction evidence="8">
        <text>L-seryl-[protein] + ATP = O-phospho-L-seryl-[protein] + ADP + H(+)</text>
        <dbReference type="Rhea" id="RHEA:17989"/>
        <dbReference type="Rhea" id="RHEA-COMP:9863"/>
        <dbReference type="Rhea" id="RHEA-COMP:11604"/>
        <dbReference type="ChEBI" id="CHEBI:15378"/>
        <dbReference type="ChEBI" id="CHEBI:29999"/>
        <dbReference type="ChEBI" id="CHEBI:30616"/>
        <dbReference type="ChEBI" id="CHEBI:83421"/>
        <dbReference type="ChEBI" id="CHEBI:456216"/>
        <dbReference type="EC" id="2.7.11.1"/>
    </reaction>
</comment>
<accession>A0AAV5DA46</accession>
<evidence type="ECO:0000256" key="1">
    <source>
        <dbReference type="ARBA" id="ARBA00012513"/>
    </source>
</evidence>
<keyword evidence="6" id="KW-0067">ATP-binding</keyword>
<comment type="caution">
    <text evidence="10">The sequence shown here is derived from an EMBL/GenBank/DDBJ whole genome shotgun (WGS) entry which is preliminary data.</text>
</comment>
<evidence type="ECO:0000313" key="11">
    <source>
        <dbReference type="Proteomes" id="UP001054889"/>
    </source>
</evidence>
<dbReference type="Pfam" id="PF00069">
    <property type="entry name" value="Pkinase"/>
    <property type="match status" value="1"/>
</dbReference>
<evidence type="ECO:0000256" key="7">
    <source>
        <dbReference type="ARBA" id="ARBA00047899"/>
    </source>
</evidence>
<evidence type="ECO:0000256" key="4">
    <source>
        <dbReference type="ARBA" id="ARBA00022741"/>
    </source>
</evidence>
<dbReference type="InterPro" id="IPR000719">
    <property type="entry name" value="Prot_kinase_dom"/>
</dbReference>
<gene>
    <name evidence="10" type="primary">ga25128</name>
    <name evidence="10" type="ORF">PR202_ga25128</name>
</gene>
<dbReference type="GO" id="GO:0005524">
    <property type="term" value="F:ATP binding"/>
    <property type="evidence" value="ECO:0007669"/>
    <property type="project" value="UniProtKB-KW"/>
</dbReference>
<evidence type="ECO:0000256" key="6">
    <source>
        <dbReference type="ARBA" id="ARBA00022840"/>
    </source>
</evidence>
<keyword evidence="4" id="KW-0547">Nucleotide-binding</keyword>
<keyword evidence="2" id="KW-0723">Serine/threonine-protein kinase</keyword>
<dbReference type="FunFam" id="1.10.510.10:FF:001023">
    <property type="entry name" value="Os07g0541700 protein"/>
    <property type="match status" value="1"/>
</dbReference>
<sequence>MRVKHKNIVRFLGYCSDIQGRVWNLDGKNIMAEERQRFLCFEFLPKGGLDKYISDAARGLEWMTRYQIIKGICEGLHYLHKQNIVHLDLKPGNILLDQYMVPKIADFGLSKCFVEYQTRAMTSNIIGTQ</sequence>